<feature type="compositionally biased region" description="Low complexity" evidence="1">
    <location>
        <begin position="70"/>
        <end position="101"/>
    </location>
</feature>
<proteinExistence type="predicted"/>
<feature type="compositionally biased region" description="Basic and acidic residues" evidence="1">
    <location>
        <begin position="152"/>
        <end position="188"/>
    </location>
</feature>
<gene>
    <name evidence="2" type="ORF">A9179_15525</name>
</gene>
<dbReference type="Proteomes" id="UP000744555">
    <property type="component" value="Unassembled WGS sequence"/>
</dbReference>
<evidence type="ECO:0000313" key="3">
    <source>
        <dbReference type="Proteomes" id="UP000744555"/>
    </source>
</evidence>
<feature type="compositionally biased region" description="Low complexity" evidence="1">
    <location>
        <begin position="189"/>
        <end position="209"/>
    </location>
</feature>
<feature type="compositionally biased region" description="Low complexity" evidence="1">
    <location>
        <begin position="230"/>
        <end position="247"/>
    </location>
</feature>
<reference evidence="2 3" key="1">
    <citation type="submission" date="2016-06" db="EMBL/GenBank/DDBJ databases">
        <authorList>
            <person name="Ramos C."/>
            <person name="Pintado A."/>
            <person name="Crespo-Gomez J.I."/>
        </authorList>
    </citation>
    <scope>NUCLEOTIDE SEQUENCE [LARGE SCALE GENOMIC DNA]</scope>
    <source>
        <strain evidence="2 3">AVO110</strain>
    </source>
</reference>
<sequence>MSDFLSQLARRALQPAAIHPRLPSRFESAALPAGEPVLGEPGEAPSPADNPAPRGPASPPLQWQEPVVTPPSRSVLSAAALPPAPLEAGPAVRPAAVAEPESQQPLPSLRETQAPVVVRIPVEPLSAVQPALPVDSVVAPALRLAAEPGVTPRHEALPLRPAERPEQQALSRERIERQVERLLPDEPAVRSVQPAPSAVAAQAPTVQPQNFTAPPRVEISIGRIEVLPASTPAAPAPVAEAPRRAPAQSLEAYLQERSRPEQGRGGRG</sequence>
<organism evidence="2 3">
    <name type="scientific">Aquipseudomonas alcaligenes</name>
    <name type="common">Pseudomonas alcaligenes</name>
    <dbReference type="NCBI Taxonomy" id="43263"/>
    <lineage>
        <taxon>Bacteria</taxon>
        <taxon>Pseudomonadati</taxon>
        <taxon>Pseudomonadota</taxon>
        <taxon>Gammaproteobacteria</taxon>
        <taxon>Pseudomonadales</taxon>
        <taxon>Pseudomonadaceae</taxon>
        <taxon>Aquipseudomonas</taxon>
    </lineage>
</organism>
<keyword evidence="3" id="KW-1185">Reference proteome</keyword>
<feature type="compositionally biased region" description="Basic and acidic residues" evidence="1">
    <location>
        <begin position="254"/>
        <end position="268"/>
    </location>
</feature>
<dbReference type="EMBL" id="LZEU01000001">
    <property type="protein sequence ID" value="MBC9251683.1"/>
    <property type="molecule type" value="Genomic_DNA"/>
</dbReference>
<feature type="region of interest" description="Disordered" evidence="1">
    <location>
        <begin position="230"/>
        <end position="268"/>
    </location>
</feature>
<name>A0ABR7S5K7_AQUAC</name>
<feature type="region of interest" description="Disordered" evidence="1">
    <location>
        <begin position="147"/>
        <end position="214"/>
    </location>
</feature>
<accession>A0ABR7S5K7</accession>
<feature type="region of interest" description="Disordered" evidence="1">
    <location>
        <begin position="14"/>
        <end position="111"/>
    </location>
</feature>
<dbReference type="RefSeq" id="WP_187807175.1">
    <property type="nucleotide sequence ID" value="NZ_LZEU01000001.1"/>
</dbReference>
<evidence type="ECO:0000313" key="2">
    <source>
        <dbReference type="EMBL" id="MBC9251683.1"/>
    </source>
</evidence>
<evidence type="ECO:0000256" key="1">
    <source>
        <dbReference type="SAM" id="MobiDB-lite"/>
    </source>
</evidence>
<protein>
    <submittedName>
        <fullName evidence="2">Uncharacterized protein</fullName>
    </submittedName>
</protein>
<feature type="compositionally biased region" description="Pro residues" evidence="1">
    <location>
        <begin position="48"/>
        <end position="59"/>
    </location>
</feature>
<comment type="caution">
    <text evidence="2">The sequence shown here is derived from an EMBL/GenBank/DDBJ whole genome shotgun (WGS) entry which is preliminary data.</text>
</comment>